<reference evidence="2" key="1">
    <citation type="submission" date="2015-02" db="EMBL/GenBank/DDBJ databases">
        <authorList>
            <person name="Chooi Y.-H."/>
        </authorList>
    </citation>
    <scope>NUCLEOTIDE SEQUENCE [LARGE SCALE GENOMIC DNA]</scope>
    <source>
        <strain evidence="2">strain Y</strain>
    </source>
</reference>
<evidence type="ECO:0000313" key="2">
    <source>
        <dbReference type="Proteomes" id="UP000033187"/>
    </source>
</evidence>
<keyword evidence="2" id="KW-1185">Reference proteome</keyword>
<dbReference type="AlphaFoldDB" id="A0A0D6JIP8"/>
<evidence type="ECO:0000313" key="1">
    <source>
        <dbReference type="EMBL" id="CPR21833.1"/>
    </source>
</evidence>
<sequence length="39" mass="4175">MGTLCGGWESPQIGFDDQRLIGENLARVTAGTARKRLGV</sequence>
<organism evidence="1 2">
    <name type="scientific">Candidatus Filomicrobium marinum</name>
    <dbReference type="NCBI Taxonomy" id="1608628"/>
    <lineage>
        <taxon>Bacteria</taxon>
        <taxon>Pseudomonadati</taxon>
        <taxon>Pseudomonadota</taxon>
        <taxon>Alphaproteobacteria</taxon>
        <taxon>Hyphomicrobiales</taxon>
        <taxon>Hyphomicrobiaceae</taxon>
        <taxon>Filomicrobium</taxon>
    </lineage>
</organism>
<dbReference type="Proteomes" id="UP000033187">
    <property type="component" value="Chromosome 1"/>
</dbReference>
<dbReference type="EMBL" id="LN829119">
    <property type="protein sequence ID" value="CPR21833.1"/>
    <property type="molecule type" value="Genomic_DNA"/>
</dbReference>
<dbReference type="KEGG" id="fiy:BN1229_v1_3266"/>
<proteinExistence type="predicted"/>
<gene>
    <name evidence="1" type="ORF">YBN1229_v1_3266</name>
</gene>
<name>A0A0D6JIP8_9HYPH</name>
<accession>A0A0D6JIP8</accession>
<protein>
    <submittedName>
        <fullName evidence="1">Uncharacterized protein</fullName>
    </submittedName>
</protein>